<dbReference type="Proteomes" id="UP000075886">
    <property type="component" value="Unassembled WGS sequence"/>
</dbReference>
<reference evidence="2" key="1">
    <citation type="submission" date="2014-01" db="EMBL/GenBank/DDBJ databases">
        <title>The Genome Sequence of Anopheles farauti FAR1 (V2).</title>
        <authorList>
            <consortium name="The Broad Institute Genomics Platform"/>
            <person name="Neafsey D.E."/>
            <person name="Besansky N."/>
            <person name="Howell P."/>
            <person name="Walton C."/>
            <person name="Young S.K."/>
            <person name="Zeng Q."/>
            <person name="Gargeya S."/>
            <person name="Fitzgerald M."/>
            <person name="Haas B."/>
            <person name="Abouelleil A."/>
            <person name="Allen A.W."/>
            <person name="Alvarado L."/>
            <person name="Arachchi H.M."/>
            <person name="Berlin A.M."/>
            <person name="Chapman S.B."/>
            <person name="Gainer-Dewar J."/>
            <person name="Goldberg J."/>
            <person name="Griggs A."/>
            <person name="Gujja S."/>
            <person name="Hansen M."/>
            <person name="Howarth C."/>
            <person name="Imamovic A."/>
            <person name="Ireland A."/>
            <person name="Larimer J."/>
            <person name="McCowan C."/>
            <person name="Murphy C."/>
            <person name="Pearson M."/>
            <person name="Poon T.W."/>
            <person name="Priest M."/>
            <person name="Roberts A."/>
            <person name="Saif S."/>
            <person name="Shea T."/>
            <person name="Sisk P."/>
            <person name="Sykes S."/>
            <person name="Wortman J."/>
            <person name="Nusbaum C."/>
            <person name="Birren B."/>
        </authorList>
    </citation>
    <scope>NUCLEOTIDE SEQUENCE [LARGE SCALE GENOMIC DNA]</scope>
    <source>
        <strain evidence="2">FAR1</strain>
    </source>
</reference>
<protein>
    <submittedName>
        <fullName evidence="1">Uncharacterized protein</fullName>
    </submittedName>
</protein>
<accession>A0A182QL83</accession>
<dbReference type="VEuPathDB" id="VectorBase:AFAF012459"/>
<evidence type="ECO:0000313" key="1">
    <source>
        <dbReference type="EnsemblMetazoa" id="AFAF012459-PA"/>
    </source>
</evidence>
<reference evidence="1" key="2">
    <citation type="submission" date="2020-05" db="UniProtKB">
        <authorList>
            <consortium name="EnsemblMetazoa"/>
        </authorList>
    </citation>
    <scope>IDENTIFICATION</scope>
    <source>
        <strain evidence="1">FAR1</strain>
    </source>
</reference>
<dbReference type="AlphaFoldDB" id="A0A182QL83"/>
<sequence>MNREEPKKSDISNGFVTSLYGIILPCCTTVMFFGDSIWMSDGGGTADCPLLPDDGVGDDGPDGPFSWSISLPPTTGSACTMVVAVGDVPEVTEIASGCTIRSMPSLSSASDDDDDFPMYSWKLPSEDDFIAGLEVLIALPPAVPPSLACPPFAGPADAGESTYPGVVDVAVGGGGGL</sequence>
<organism evidence="1 2">
    <name type="scientific">Anopheles farauti</name>
    <dbReference type="NCBI Taxonomy" id="69004"/>
    <lineage>
        <taxon>Eukaryota</taxon>
        <taxon>Metazoa</taxon>
        <taxon>Ecdysozoa</taxon>
        <taxon>Arthropoda</taxon>
        <taxon>Hexapoda</taxon>
        <taxon>Insecta</taxon>
        <taxon>Pterygota</taxon>
        <taxon>Neoptera</taxon>
        <taxon>Endopterygota</taxon>
        <taxon>Diptera</taxon>
        <taxon>Nematocera</taxon>
        <taxon>Culicoidea</taxon>
        <taxon>Culicidae</taxon>
        <taxon>Anophelinae</taxon>
        <taxon>Anopheles</taxon>
    </lineage>
</organism>
<dbReference type="EnsemblMetazoa" id="AFAF012459-RA">
    <property type="protein sequence ID" value="AFAF012459-PA"/>
    <property type="gene ID" value="AFAF012459"/>
</dbReference>
<name>A0A182QL83_9DIPT</name>
<evidence type="ECO:0000313" key="2">
    <source>
        <dbReference type="Proteomes" id="UP000075886"/>
    </source>
</evidence>
<keyword evidence="2" id="KW-1185">Reference proteome</keyword>
<proteinExistence type="predicted"/>
<dbReference type="EMBL" id="AXCN02000840">
    <property type="status" value="NOT_ANNOTATED_CDS"/>
    <property type="molecule type" value="Genomic_DNA"/>
</dbReference>